<gene>
    <name evidence="1" type="ORF">ElyMa_005896500</name>
</gene>
<reference evidence="1 2" key="1">
    <citation type="journal article" date="2021" name="Elife">
        <title>Chloroplast acquisition without the gene transfer in kleptoplastic sea slugs, Plakobranchus ocellatus.</title>
        <authorList>
            <person name="Maeda T."/>
            <person name="Takahashi S."/>
            <person name="Yoshida T."/>
            <person name="Shimamura S."/>
            <person name="Takaki Y."/>
            <person name="Nagai Y."/>
            <person name="Toyoda A."/>
            <person name="Suzuki Y."/>
            <person name="Arimoto A."/>
            <person name="Ishii H."/>
            <person name="Satoh N."/>
            <person name="Nishiyama T."/>
            <person name="Hasebe M."/>
            <person name="Maruyama T."/>
            <person name="Minagawa J."/>
            <person name="Obokata J."/>
            <person name="Shigenobu S."/>
        </authorList>
    </citation>
    <scope>NUCLEOTIDE SEQUENCE [LARGE SCALE GENOMIC DNA]</scope>
</reference>
<sequence length="125" mass="13964">MSCAATLCVRHTRSSQIAASPPAGLLDLEVTTMRETQRRYPVHSLYWSSRERTEIPAARVPELCWMASAVSSQWSAPVTVRQAVEVSDISSCFYLYSHNQNNGTVSTSRESFKCYCDKLLLLSPS</sequence>
<evidence type="ECO:0000313" key="2">
    <source>
        <dbReference type="Proteomes" id="UP000762676"/>
    </source>
</evidence>
<dbReference type="Proteomes" id="UP000762676">
    <property type="component" value="Unassembled WGS sequence"/>
</dbReference>
<organism evidence="1 2">
    <name type="scientific">Elysia marginata</name>
    <dbReference type="NCBI Taxonomy" id="1093978"/>
    <lineage>
        <taxon>Eukaryota</taxon>
        <taxon>Metazoa</taxon>
        <taxon>Spiralia</taxon>
        <taxon>Lophotrochozoa</taxon>
        <taxon>Mollusca</taxon>
        <taxon>Gastropoda</taxon>
        <taxon>Heterobranchia</taxon>
        <taxon>Euthyneura</taxon>
        <taxon>Panpulmonata</taxon>
        <taxon>Sacoglossa</taxon>
        <taxon>Placobranchoidea</taxon>
        <taxon>Plakobranchidae</taxon>
        <taxon>Elysia</taxon>
    </lineage>
</organism>
<keyword evidence="2" id="KW-1185">Reference proteome</keyword>
<dbReference type="EMBL" id="BMAT01011852">
    <property type="protein sequence ID" value="GFR80371.1"/>
    <property type="molecule type" value="Genomic_DNA"/>
</dbReference>
<protein>
    <submittedName>
        <fullName evidence="1">Uncharacterized protein</fullName>
    </submittedName>
</protein>
<dbReference type="AlphaFoldDB" id="A0AAV4G5A9"/>
<comment type="caution">
    <text evidence="1">The sequence shown here is derived from an EMBL/GenBank/DDBJ whole genome shotgun (WGS) entry which is preliminary data.</text>
</comment>
<name>A0AAV4G5A9_9GAST</name>
<accession>A0AAV4G5A9</accession>
<evidence type="ECO:0000313" key="1">
    <source>
        <dbReference type="EMBL" id="GFR80371.1"/>
    </source>
</evidence>
<proteinExistence type="predicted"/>